<comment type="subcellular location">
    <subcellularLocation>
        <location evidence="1">Membrane</location>
        <topology evidence="1">Multi-pass membrane protein</topology>
    </subcellularLocation>
</comment>
<feature type="transmembrane region" description="Helical" evidence="6">
    <location>
        <begin position="102"/>
        <end position="122"/>
    </location>
</feature>
<reference evidence="8 11" key="2">
    <citation type="journal article" date="2020" name="Microbiol. Resour. Announc.">
        <title>Complete genome sequence of Pseudomonas otitidis strain MrB4, isolated from Lake Biwa in Japan.</title>
        <authorList>
            <person name="Miyazaki K."/>
            <person name="Hase E."/>
            <person name="Maruya T."/>
        </authorList>
    </citation>
    <scope>NUCLEOTIDE SEQUENCE [LARGE SCALE GENOMIC DNA]</scope>
    <source>
        <strain evidence="8 11">MrB4</strain>
    </source>
</reference>
<dbReference type="GeneID" id="57397202"/>
<keyword evidence="3 6" id="KW-0812">Transmembrane</keyword>
<gene>
    <name evidence="9" type="ORF">GO594_13735</name>
    <name evidence="8" type="ORF">PtoMrB4_19810</name>
</gene>
<dbReference type="InterPro" id="IPR051401">
    <property type="entry name" value="GtrA_CellWall_Glycosyl"/>
</dbReference>
<feature type="transmembrane region" description="Helical" evidence="6">
    <location>
        <begin position="35"/>
        <end position="52"/>
    </location>
</feature>
<feature type="domain" description="GtrA/DPMS transmembrane" evidence="7">
    <location>
        <begin position="8"/>
        <end position="122"/>
    </location>
</feature>
<evidence type="ECO:0000313" key="11">
    <source>
        <dbReference type="Proteomes" id="UP000501237"/>
    </source>
</evidence>
<evidence type="ECO:0000256" key="4">
    <source>
        <dbReference type="ARBA" id="ARBA00022989"/>
    </source>
</evidence>
<feature type="transmembrane region" description="Helical" evidence="6">
    <location>
        <begin position="6"/>
        <end position="28"/>
    </location>
</feature>
<keyword evidence="5 6" id="KW-0472">Membrane</keyword>
<dbReference type="Pfam" id="PF04138">
    <property type="entry name" value="GtrA_DPMS_TM"/>
    <property type="match status" value="1"/>
</dbReference>
<organism evidence="9 10">
    <name type="scientific">Metapseudomonas otitidis</name>
    <dbReference type="NCBI Taxonomy" id="319939"/>
    <lineage>
        <taxon>Bacteria</taxon>
        <taxon>Pseudomonadati</taxon>
        <taxon>Pseudomonadota</taxon>
        <taxon>Gammaproteobacteria</taxon>
        <taxon>Pseudomonadales</taxon>
        <taxon>Pseudomonadaceae</taxon>
        <taxon>Metapseudomonas</taxon>
    </lineage>
</organism>
<dbReference type="Proteomes" id="UP000461288">
    <property type="component" value="Unassembled WGS sequence"/>
</dbReference>
<dbReference type="EMBL" id="AP022642">
    <property type="protein sequence ID" value="BCA28004.1"/>
    <property type="molecule type" value="Genomic_DNA"/>
</dbReference>
<evidence type="ECO:0000259" key="7">
    <source>
        <dbReference type="Pfam" id="PF04138"/>
    </source>
</evidence>
<evidence type="ECO:0000256" key="5">
    <source>
        <dbReference type="ARBA" id="ARBA00023136"/>
    </source>
</evidence>
<keyword evidence="4 6" id="KW-1133">Transmembrane helix</keyword>
<evidence type="ECO:0000256" key="2">
    <source>
        <dbReference type="ARBA" id="ARBA00009399"/>
    </source>
</evidence>
<dbReference type="PANTHER" id="PTHR38459:SF1">
    <property type="entry name" value="PROPHAGE BACTOPRENOL-LINKED GLUCOSE TRANSLOCASE HOMOLOG"/>
    <property type="match status" value="1"/>
</dbReference>
<evidence type="ECO:0000313" key="8">
    <source>
        <dbReference type="EMBL" id="BCA28004.1"/>
    </source>
</evidence>
<dbReference type="STRING" id="319939.SAMN05216263_10234"/>
<dbReference type="Proteomes" id="UP000501237">
    <property type="component" value="Chromosome"/>
</dbReference>
<dbReference type="RefSeq" id="WP_044409036.1">
    <property type="nucleotide sequence ID" value="NZ_AP022642.1"/>
</dbReference>
<protein>
    <submittedName>
        <fullName evidence="9">GtrA family protein</fullName>
    </submittedName>
    <submittedName>
        <fullName evidence="8">Polysaccharide synthesis protein GtrA</fullName>
    </submittedName>
</protein>
<proteinExistence type="inferred from homology"/>
<feature type="transmembrane region" description="Helical" evidence="6">
    <location>
        <begin position="72"/>
        <end position="90"/>
    </location>
</feature>
<evidence type="ECO:0000313" key="10">
    <source>
        <dbReference type="Proteomes" id="UP000461288"/>
    </source>
</evidence>
<dbReference type="InterPro" id="IPR007267">
    <property type="entry name" value="GtrA_DPMS_TM"/>
</dbReference>
<evidence type="ECO:0000256" key="1">
    <source>
        <dbReference type="ARBA" id="ARBA00004141"/>
    </source>
</evidence>
<evidence type="ECO:0000256" key="3">
    <source>
        <dbReference type="ARBA" id="ARBA00022692"/>
    </source>
</evidence>
<dbReference type="EMBL" id="WTFN01000029">
    <property type="protein sequence ID" value="MWK57040.1"/>
    <property type="molecule type" value="Genomic_DNA"/>
</dbReference>
<dbReference type="KEGG" id="poj:PtoMrB4_19810"/>
<dbReference type="GO" id="GO:0000271">
    <property type="term" value="P:polysaccharide biosynthetic process"/>
    <property type="evidence" value="ECO:0007669"/>
    <property type="project" value="InterPro"/>
</dbReference>
<evidence type="ECO:0000313" key="9">
    <source>
        <dbReference type="EMBL" id="MWK57040.1"/>
    </source>
</evidence>
<name>A0A1I0SVN0_9GAMM</name>
<dbReference type="PANTHER" id="PTHR38459">
    <property type="entry name" value="PROPHAGE BACTOPRENOL-LINKED GLUCOSE TRANSLOCASE HOMOLOG"/>
    <property type="match status" value="1"/>
</dbReference>
<accession>A0A1I0SVN0</accession>
<dbReference type="GO" id="GO:0005886">
    <property type="term" value="C:plasma membrane"/>
    <property type="evidence" value="ECO:0007669"/>
    <property type="project" value="TreeGrafter"/>
</dbReference>
<evidence type="ECO:0000256" key="6">
    <source>
        <dbReference type="SAM" id="Phobius"/>
    </source>
</evidence>
<reference evidence="9 10" key="1">
    <citation type="submission" date="2019-12" db="EMBL/GenBank/DDBJ databases">
        <title>Draft genome sequence of Pseudomonas otitidis recovered from a chicken carcass.</title>
        <authorList>
            <person name="Vieira T.R."/>
            <person name="Oliviera E.F.C."/>
            <person name="Silva N.M.V."/>
            <person name="Sambrano G.E."/>
            <person name="Cibulski S.P."/>
            <person name="Cardoso M.R.I."/>
        </authorList>
    </citation>
    <scope>NUCLEOTIDE SEQUENCE [LARGE SCALE GENOMIC DNA]</scope>
    <source>
        <strain evidence="9 10">25_K</strain>
    </source>
</reference>
<sequence length="129" mass="14050">MSRELFWFGVVGISALLVHFASVAWVLVPLGLAPLLANVLGFLLAFQVSYWGHRVQTFRATGVPHRQALPRFFAVACLSFAVNEGLYALLLQHTALGYRPALLLVLVLVAGMTFVLGKLWAFRLPGSAG</sequence>
<dbReference type="AlphaFoldDB" id="A0A1I0SVN0"/>
<comment type="similarity">
    <text evidence="2">Belongs to the GtrA family.</text>
</comment>